<dbReference type="AlphaFoldDB" id="A0AAV8T3N6"/>
<sequence>MEEGRGELTVAQEEAEVSVIEFFLSNVEEKLRPLVRSEANINPDDLDMSSFDLEEMFRNFLETCGHANKKLESHQLLETLSNKKKKKKDDCDVDVAEKSGQEQNVDSEIAKKSPDKKCKNKKKSKSKLDSDPLVDGIEPAAKELPCLTVEKKDLCEEDKA</sequence>
<gene>
    <name evidence="2" type="ORF">K2173_022034</name>
</gene>
<accession>A0AAV8T3N6</accession>
<dbReference type="Proteomes" id="UP001159364">
    <property type="component" value="Linkage Group LG07"/>
</dbReference>
<proteinExistence type="predicted"/>
<feature type="region of interest" description="Disordered" evidence="1">
    <location>
        <begin position="84"/>
        <end position="136"/>
    </location>
</feature>
<comment type="caution">
    <text evidence="2">The sequence shown here is derived from an EMBL/GenBank/DDBJ whole genome shotgun (WGS) entry which is preliminary data.</text>
</comment>
<organism evidence="2 3">
    <name type="scientific">Erythroxylum novogranatense</name>
    <dbReference type="NCBI Taxonomy" id="1862640"/>
    <lineage>
        <taxon>Eukaryota</taxon>
        <taxon>Viridiplantae</taxon>
        <taxon>Streptophyta</taxon>
        <taxon>Embryophyta</taxon>
        <taxon>Tracheophyta</taxon>
        <taxon>Spermatophyta</taxon>
        <taxon>Magnoliopsida</taxon>
        <taxon>eudicotyledons</taxon>
        <taxon>Gunneridae</taxon>
        <taxon>Pentapetalae</taxon>
        <taxon>rosids</taxon>
        <taxon>fabids</taxon>
        <taxon>Malpighiales</taxon>
        <taxon>Erythroxylaceae</taxon>
        <taxon>Erythroxylum</taxon>
    </lineage>
</organism>
<evidence type="ECO:0000256" key="1">
    <source>
        <dbReference type="SAM" id="MobiDB-lite"/>
    </source>
</evidence>
<evidence type="ECO:0000313" key="2">
    <source>
        <dbReference type="EMBL" id="KAJ8760996.1"/>
    </source>
</evidence>
<protein>
    <submittedName>
        <fullName evidence="2">Uncharacterized protein</fullName>
    </submittedName>
</protein>
<feature type="compositionally biased region" description="Basic and acidic residues" evidence="1">
    <location>
        <begin position="108"/>
        <end position="117"/>
    </location>
</feature>
<evidence type="ECO:0000313" key="3">
    <source>
        <dbReference type="Proteomes" id="UP001159364"/>
    </source>
</evidence>
<name>A0AAV8T3N6_9ROSI</name>
<reference evidence="2 3" key="1">
    <citation type="submission" date="2021-09" db="EMBL/GenBank/DDBJ databases">
        <title>Genomic insights and catalytic innovation underlie evolution of tropane alkaloids biosynthesis.</title>
        <authorList>
            <person name="Wang Y.-J."/>
            <person name="Tian T."/>
            <person name="Huang J.-P."/>
            <person name="Huang S.-X."/>
        </authorList>
    </citation>
    <scope>NUCLEOTIDE SEQUENCE [LARGE SCALE GENOMIC DNA]</scope>
    <source>
        <strain evidence="2">KIB-2018</strain>
        <tissue evidence="2">Leaf</tissue>
    </source>
</reference>
<dbReference type="EMBL" id="JAIWQS010000007">
    <property type="protein sequence ID" value="KAJ8760996.1"/>
    <property type="molecule type" value="Genomic_DNA"/>
</dbReference>
<keyword evidence="3" id="KW-1185">Reference proteome</keyword>